<accession>A0A9I9E4M1</accession>
<name>A0A9I9E4M1_CUCME</name>
<protein>
    <submittedName>
        <fullName evidence="1">Uncharacterized protein</fullName>
    </submittedName>
</protein>
<proteinExistence type="predicted"/>
<dbReference type="Gramene" id="MELO3C028675.2.1">
    <property type="protein sequence ID" value="MELO3C028675.2.1"/>
    <property type="gene ID" value="MELO3C028675.2"/>
</dbReference>
<dbReference type="EnsemblPlants" id="MELO3C028675.2.1">
    <property type="protein sequence ID" value="MELO3C028675.2.1"/>
    <property type="gene ID" value="MELO3C028675.2"/>
</dbReference>
<reference evidence="1" key="1">
    <citation type="submission" date="2023-03" db="UniProtKB">
        <authorList>
            <consortium name="EnsemblPlants"/>
        </authorList>
    </citation>
    <scope>IDENTIFICATION</scope>
</reference>
<dbReference type="AlphaFoldDB" id="A0A9I9E4M1"/>
<evidence type="ECO:0000313" key="1">
    <source>
        <dbReference type="EnsemblPlants" id="MELO3C028675.2.1"/>
    </source>
</evidence>
<sequence>MNKVSMQEMYEFKLKLTRGCGATVIDYWNIPLLHRMGVSWRVIELQWYKKL</sequence>
<organism evidence="1">
    <name type="scientific">Cucumis melo</name>
    <name type="common">Muskmelon</name>
    <dbReference type="NCBI Taxonomy" id="3656"/>
    <lineage>
        <taxon>Eukaryota</taxon>
        <taxon>Viridiplantae</taxon>
        <taxon>Streptophyta</taxon>
        <taxon>Embryophyta</taxon>
        <taxon>Tracheophyta</taxon>
        <taxon>Spermatophyta</taxon>
        <taxon>Magnoliopsida</taxon>
        <taxon>eudicotyledons</taxon>
        <taxon>Gunneridae</taxon>
        <taxon>Pentapetalae</taxon>
        <taxon>rosids</taxon>
        <taxon>fabids</taxon>
        <taxon>Cucurbitales</taxon>
        <taxon>Cucurbitaceae</taxon>
        <taxon>Benincaseae</taxon>
        <taxon>Cucumis</taxon>
    </lineage>
</organism>